<dbReference type="EMBL" id="CP111016">
    <property type="protein sequence ID" value="WAR05303.1"/>
    <property type="molecule type" value="Genomic_DNA"/>
</dbReference>
<gene>
    <name evidence="10" type="ORF">MAR_020672</name>
</gene>
<feature type="non-terminal residue" evidence="10">
    <location>
        <position position="1"/>
    </location>
</feature>
<protein>
    <submittedName>
        <fullName evidence="10">ZN112-like protein</fullName>
    </submittedName>
</protein>
<dbReference type="PROSITE" id="PS00028">
    <property type="entry name" value="ZINC_FINGER_C2H2_1"/>
    <property type="match status" value="4"/>
</dbReference>
<feature type="region of interest" description="Disordered" evidence="8">
    <location>
        <begin position="265"/>
        <end position="293"/>
    </location>
</feature>
<evidence type="ECO:0000313" key="11">
    <source>
        <dbReference type="Proteomes" id="UP001164746"/>
    </source>
</evidence>
<dbReference type="InterPro" id="IPR036236">
    <property type="entry name" value="Znf_C2H2_sf"/>
</dbReference>
<evidence type="ECO:0000256" key="8">
    <source>
        <dbReference type="SAM" id="MobiDB-lite"/>
    </source>
</evidence>
<dbReference type="Gene3D" id="3.30.160.60">
    <property type="entry name" value="Classic Zinc Finger"/>
    <property type="match status" value="4"/>
</dbReference>
<keyword evidence="2" id="KW-0479">Metal-binding</keyword>
<evidence type="ECO:0000256" key="3">
    <source>
        <dbReference type="ARBA" id="ARBA00022737"/>
    </source>
</evidence>
<dbReference type="SUPFAM" id="SSF57667">
    <property type="entry name" value="beta-beta-alpha zinc fingers"/>
    <property type="match status" value="2"/>
</dbReference>
<evidence type="ECO:0000256" key="7">
    <source>
        <dbReference type="PROSITE-ProRule" id="PRU00042"/>
    </source>
</evidence>
<organism evidence="10 11">
    <name type="scientific">Mya arenaria</name>
    <name type="common">Soft-shell clam</name>
    <dbReference type="NCBI Taxonomy" id="6604"/>
    <lineage>
        <taxon>Eukaryota</taxon>
        <taxon>Metazoa</taxon>
        <taxon>Spiralia</taxon>
        <taxon>Lophotrochozoa</taxon>
        <taxon>Mollusca</taxon>
        <taxon>Bivalvia</taxon>
        <taxon>Autobranchia</taxon>
        <taxon>Heteroconchia</taxon>
        <taxon>Euheterodonta</taxon>
        <taxon>Imparidentia</taxon>
        <taxon>Neoheterodontei</taxon>
        <taxon>Myida</taxon>
        <taxon>Myoidea</taxon>
        <taxon>Myidae</taxon>
        <taxon>Mya</taxon>
    </lineage>
</organism>
<keyword evidence="3" id="KW-0677">Repeat</keyword>
<name>A0ABY7E977_MYAAR</name>
<dbReference type="SMART" id="SM00355">
    <property type="entry name" value="ZnF_C2H2"/>
    <property type="match status" value="5"/>
</dbReference>
<keyword evidence="5" id="KW-0862">Zinc</keyword>
<feature type="domain" description="C2H2-type" evidence="9">
    <location>
        <begin position="524"/>
        <end position="552"/>
    </location>
</feature>
<evidence type="ECO:0000256" key="5">
    <source>
        <dbReference type="ARBA" id="ARBA00022833"/>
    </source>
</evidence>
<dbReference type="PANTHER" id="PTHR24394:SF44">
    <property type="entry name" value="ZINC FINGER PROTEIN 271-LIKE"/>
    <property type="match status" value="1"/>
</dbReference>
<evidence type="ECO:0000259" key="9">
    <source>
        <dbReference type="PROSITE" id="PS50157"/>
    </source>
</evidence>
<evidence type="ECO:0000256" key="1">
    <source>
        <dbReference type="ARBA" id="ARBA00004123"/>
    </source>
</evidence>
<evidence type="ECO:0000313" key="10">
    <source>
        <dbReference type="EMBL" id="WAR05303.1"/>
    </source>
</evidence>
<accession>A0ABY7E977</accession>
<evidence type="ECO:0000256" key="4">
    <source>
        <dbReference type="ARBA" id="ARBA00022771"/>
    </source>
</evidence>
<reference evidence="10" key="1">
    <citation type="submission" date="2022-11" db="EMBL/GenBank/DDBJ databases">
        <title>Centuries of genome instability and evolution in soft-shell clam transmissible cancer (bioRxiv).</title>
        <authorList>
            <person name="Hart S.F.M."/>
            <person name="Yonemitsu M.A."/>
            <person name="Giersch R.M."/>
            <person name="Beal B.F."/>
            <person name="Arriagada G."/>
            <person name="Davis B.W."/>
            <person name="Ostrander E.A."/>
            <person name="Goff S.P."/>
            <person name="Metzger M.J."/>
        </authorList>
    </citation>
    <scope>NUCLEOTIDE SEQUENCE</scope>
    <source>
        <strain evidence="10">MELC-2E11</strain>
        <tissue evidence="10">Siphon/mantle</tissue>
    </source>
</reference>
<keyword evidence="11" id="KW-1185">Reference proteome</keyword>
<dbReference type="Pfam" id="PF00096">
    <property type="entry name" value="zf-C2H2"/>
    <property type="match status" value="1"/>
</dbReference>
<keyword evidence="6" id="KW-0539">Nucleus</keyword>
<evidence type="ECO:0000256" key="6">
    <source>
        <dbReference type="ARBA" id="ARBA00023242"/>
    </source>
</evidence>
<comment type="subcellular location">
    <subcellularLocation>
        <location evidence="1">Nucleus</location>
    </subcellularLocation>
</comment>
<sequence length="664" mass="75539">MAEVPVIPTYQNIMTMSFSNMMTIGHDQNTGNYGQSVECFDLATEKPENERTNVNVPILKNHSPSVDVSATNMTEFKRPNLDVNYTCMDDDYQVIGPSFQSSEGLELATCRGQGIVDEPISAACLHSEAVTTNGSEISNDSTCMPPKNPTVERKQDCQCNAVHDVASKEGTLLTCGSCLQKFTDILYLHVHMKSHGNGGSYSYDHVQSTAYPKKETNCSAVQTDWTMFSGRNESLEAAYDSDTDTQLGENIDILKNNENIYKRRKKHVKKKPGKVKNPSKVHVSEKKMKSKAHKIKVNESKLVKEREIKVEVNSCSEETVDNELHVDMSHNLKNDNLPDSTPDADDGVKVMKRKRGRPRKSDKIPCMLVNRPKKEKKISVPKDKKIKQKWRNQTEECSICKLFVKSHMMEIHLMKHRGEKPFICEVCGKSFEWKRFLMRHLLIHSEVKPWVCSVCKAQFCQKGDYKLHMAVHSARVLFTTTKRTFTWESPNTSVTSAIRDSSRKFKDKCGLRRHERIHTGEKQYECHVCGHAFIQSTPFWVHMETKHGLNKESAQKRLKDIQEMKKRLGIKTSISRLDDNQKFQGFSEGKELDTDVTETSGTEKPVVGYPPLNAPGAASRPDEQRYQDPNIHTHIDLQRNFSELALLKNSADKDPINVMREVNV</sequence>
<dbReference type="PROSITE" id="PS50157">
    <property type="entry name" value="ZINC_FINGER_C2H2_2"/>
    <property type="match status" value="2"/>
</dbReference>
<dbReference type="Proteomes" id="UP001164746">
    <property type="component" value="Chromosome 5"/>
</dbReference>
<feature type="compositionally biased region" description="Basic residues" evidence="8">
    <location>
        <begin position="265"/>
        <end position="279"/>
    </location>
</feature>
<dbReference type="InterPro" id="IPR013087">
    <property type="entry name" value="Znf_C2H2_type"/>
</dbReference>
<feature type="region of interest" description="Disordered" evidence="8">
    <location>
        <begin position="585"/>
        <end position="625"/>
    </location>
</feature>
<keyword evidence="4 7" id="KW-0863">Zinc-finger</keyword>
<proteinExistence type="predicted"/>
<evidence type="ECO:0000256" key="2">
    <source>
        <dbReference type="ARBA" id="ARBA00022723"/>
    </source>
</evidence>
<dbReference type="PANTHER" id="PTHR24394">
    <property type="entry name" value="ZINC FINGER PROTEIN"/>
    <property type="match status" value="1"/>
</dbReference>
<feature type="domain" description="C2H2-type" evidence="9">
    <location>
        <begin position="422"/>
        <end position="449"/>
    </location>
</feature>